<dbReference type="WBParaSite" id="GPUH_0001061101-mRNA-1">
    <property type="protein sequence ID" value="GPUH_0001061101-mRNA-1"/>
    <property type="gene ID" value="GPUH_0001061101"/>
</dbReference>
<evidence type="ECO:0000313" key="1">
    <source>
        <dbReference type="EMBL" id="VDN17663.1"/>
    </source>
</evidence>
<dbReference type="AlphaFoldDB" id="A0A183DPF7"/>
<protein>
    <submittedName>
        <fullName evidence="3">WH1 domain-containing protein</fullName>
    </submittedName>
</protein>
<evidence type="ECO:0000313" key="2">
    <source>
        <dbReference type="Proteomes" id="UP000271098"/>
    </source>
</evidence>
<reference evidence="1 2" key="2">
    <citation type="submission" date="2018-11" db="EMBL/GenBank/DDBJ databases">
        <authorList>
            <consortium name="Pathogen Informatics"/>
        </authorList>
    </citation>
    <scope>NUCLEOTIDE SEQUENCE [LARGE SCALE GENOMIC DNA]</scope>
</reference>
<name>A0A183DPF7_9BILA</name>
<reference evidence="3" key="1">
    <citation type="submission" date="2016-06" db="UniProtKB">
        <authorList>
            <consortium name="WormBaseParasite"/>
        </authorList>
    </citation>
    <scope>IDENTIFICATION</scope>
</reference>
<sequence length="148" mass="16469">MAKFACTDSKSSVWSLIKYTRLLGPHVEIPAASGQKMLISYNKSRRYLSVLYKGSVLEEFSLAAYVRLTVKSKDLDVFFQVASTGGAQMTRFRVKFASQEIHASFIEFISLFVKVLPPSSALNCSTDFSQSQSVSTCFKLPSYSHIDA</sequence>
<keyword evidence="2" id="KW-1185">Reference proteome</keyword>
<organism evidence="3">
    <name type="scientific">Gongylonema pulchrum</name>
    <dbReference type="NCBI Taxonomy" id="637853"/>
    <lineage>
        <taxon>Eukaryota</taxon>
        <taxon>Metazoa</taxon>
        <taxon>Ecdysozoa</taxon>
        <taxon>Nematoda</taxon>
        <taxon>Chromadorea</taxon>
        <taxon>Rhabditida</taxon>
        <taxon>Spirurina</taxon>
        <taxon>Spiruromorpha</taxon>
        <taxon>Spiruroidea</taxon>
        <taxon>Gongylonematidae</taxon>
        <taxon>Gongylonema</taxon>
    </lineage>
</organism>
<evidence type="ECO:0000313" key="3">
    <source>
        <dbReference type="WBParaSite" id="GPUH_0001061101-mRNA-1"/>
    </source>
</evidence>
<dbReference type="OrthoDB" id="5827290at2759"/>
<proteinExistence type="predicted"/>
<dbReference type="EMBL" id="UYRT01078055">
    <property type="protein sequence ID" value="VDN17663.1"/>
    <property type="molecule type" value="Genomic_DNA"/>
</dbReference>
<gene>
    <name evidence="1" type="ORF">GPUH_LOCUS10598</name>
</gene>
<accession>A0A183DPF7</accession>
<dbReference type="Proteomes" id="UP000271098">
    <property type="component" value="Unassembled WGS sequence"/>
</dbReference>